<feature type="domain" description="DNA ligase D 3'-phosphoesterase" evidence="2">
    <location>
        <begin position="33"/>
        <end position="147"/>
    </location>
</feature>
<feature type="compositionally biased region" description="Basic residues" evidence="1">
    <location>
        <begin position="215"/>
        <end position="225"/>
    </location>
</feature>
<proteinExistence type="predicted"/>
<sequence length="293" mass="32203">MLKDYKKKRNFRNTPEPAGSKRSSGDHLRFVVQRHDATRLHYDFRLELDGVLKSWAVPKGPSMNPADKRLAVQVEDHPVDYIDFAGVIPEGNYGAGVVQVWDHGNYIPVNAEIEPISEKEALKWLKNGEIKFVIQGSKLSGEFVLVRLKRDEKNWLLIKHNDEYAVKTKYDAEKLIKGKSKKEIFAKGAKGEKVWESNRSAKTTSGRATVSRKAGSAKKTAKAKKPVSGVASKTVGSKPRISSAKPASRTTKGSKTVSVVKSAGRKTTATAAKASSKSARKPVSKKAYGTKKA</sequence>
<evidence type="ECO:0000313" key="3">
    <source>
        <dbReference type="EMBL" id="RZS74390.1"/>
    </source>
</evidence>
<feature type="compositionally biased region" description="Polar residues" evidence="1">
    <location>
        <begin position="197"/>
        <end position="208"/>
    </location>
</feature>
<comment type="caution">
    <text evidence="3">The sequence shown here is derived from an EMBL/GenBank/DDBJ whole genome shotgun (WGS) entry which is preliminary data.</text>
</comment>
<reference evidence="3 4" key="1">
    <citation type="submission" date="2019-02" db="EMBL/GenBank/DDBJ databases">
        <title>Genomic Encyclopedia of Type Strains, Phase IV (KMG-IV): sequencing the most valuable type-strain genomes for metagenomic binning, comparative biology and taxonomic classification.</title>
        <authorList>
            <person name="Goeker M."/>
        </authorList>
    </citation>
    <scope>NUCLEOTIDE SEQUENCE [LARGE SCALE GENOMIC DNA]</scope>
    <source>
        <strain evidence="3 4">DSM 18116</strain>
    </source>
</reference>
<protein>
    <submittedName>
        <fullName evidence="3">DNA ligase D-like protein (Predicted 3'-phosphoesterase)</fullName>
    </submittedName>
</protein>
<dbReference type="PANTHER" id="PTHR39465">
    <property type="entry name" value="DNA LIGASE D, 3'-PHOSPHOESTERASE DOMAIN"/>
    <property type="match status" value="1"/>
</dbReference>
<gene>
    <name evidence="3" type="ORF">EV199_0237</name>
</gene>
<dbReference type="NCBIfam" id="TIGR02777">
    <property type="entry name" value="LigD_PE_dom"/>
    <property type="match status" value="1"/>
</dbReference>
<feature type="compositionally biased region" description="Low complexity" evidence="1">
    <location>
        <begin position="261"/>
        <end position="277"/>
    </location>
</feature>
<keyword evidence="3" id="KW-0436">Ligase</keyword>
<dbReference type="RefSeq" id="WP_225980079.1">
    <property type="nucleotide sequence ID" value="NZ_CP042431.1"/>
</dbReference>
<keyword evidence="4" id="KW-1185">Reference proteome</keyword>
<evidence type="ECO:0000259" key="2">
    <source>
        <dbReference type="Pfam" id="PF13298"/>
    </source>
</evidence>
<evidence type="ECO:0000313" key="4">
    <source>
        <dbReference type="Proteomes" id="UP000293874"/>
    </source>
</evidence>
<organism evidence="3 4">
    <name type="scientific">Pseudobacter ginsenosidimutans</name>
    <dbReference type="NCBI Taxonomy" id="661488"/>
    <lineage>
        <taxon>Bacteria</taxon>
        <taxon>Pseudomonadati</taxon>
        <taxon>Bacteroidota</taxon>
        <taxon>Chitinophagia</taxon>
        <taxon>Chitinophagales</taxon>
        <taxon>Chitinophagaceae</taxon>
        <taxon>Pseudobacter</taxon>
    </lineage>
</organism>
<dbReference type="InterPro" id="IPR014144">
    <property type="entry name" value="LigD_PE_domain"/>
</dbReference>
<evidence type="ECO:0000256" key="1">
    <source>
        <dbReference type="SAM" id="MobiDB-lite"/>
    </source>
</evidence>
<name>A0A4Q7MYS2_9BACT</name>
<feature type="compositionally biased region" description="Basic residues" evidence="1">
    <location>
        <begin position="278"/>
        <end position="293"/>
    </location>
</feature>
<accession>A0A4Q7MYS2</accession>
<feature type="compositionally biased region" description="Polar residues" evidence="1">
    <location>
        <begin position="248"/>
        <end position="259"/>
    </location>
</feature>
<dbReference type="GO" id="GO:0016874">
    <property type="term" value="F:ligase activity"/>
    <property type="evidence" value="ECO:0007669"/>
    <property type="project" value="UniProtKB-KW"/>
</dbReference>
<dbReference type="PANTHER" id="PTHR39465:SF1">
    <property type="entry name" value="DNA LIGASE D 3'-PHOSPHOESTERASE DOMAIN-CONTAINING PROTEIN"/>
    <property type="match status" value="1"/>
</dbReference>
<dbReference type="Pfam" id="PF13298">
    <property type="entry name" value="LigD_N"/>
    <property type="match status" value="1"/>
</dbReference>
<feature type="region of interest" description="Disordered" evidence="1">
    <location>
        <begin position="196"/>
        <end position="293"/>
    </location>
</feature>
<feature type="compositionally biased region" description="Basic residues" evidence="1">
    <location>
        <begin position="1"/>
        <end position="11"/>
    </location>
</feature>
<dbReference type="AlphaFoldDB" id="A0A4Q7MYS2"/>
<dbReference type="Proteomes" id="UP000293874">
    <property type="component" value="Unassembled WGS sequence"/>
</dbReference>
<dbReference type="EMBL" id="SGXA01000001">
    <property type="protein sequence ID" value="RZS74390.1"/>
    <property type="molecule type" value="Genomic_DNA"/>
</dbReference>
<feature type="region of interest" description="Disordered" evidence="1">
    <location>
        <begin position="1"/>
        <end position="26"/>
    </location>
</feature>